<dbReference type="AlphaFoldDB" id="A0A8T5BV70"/>
<gene>
    <name evidence="1" type="ORF">JK351_01585</name>
    <name evidence="4" type="ORF">JK352_01585</name>
    <name evidence="3" type="ORF">JK353_01585</name>
    <name evidence="2" type="ORF">JK354_01585</name>
</gene>
<evidence type="ECO:0000313" key="4">
    <source>
        <dbReference type="EMBL" id="MBS8130605.1"/>
    </source>
</evidence>
<dbReference type="Proteomes" id="UP000676028">
    <property type="component" value="Unassembled WGS sequence"/>
</dbReference>
<comment type="caution">
    <text evidence="1">The sequence shown here is derived from an EMBL/GenBank/DDBJ whole genome shotgun (WGS) entry which is preliminary data.</text>
</comment>
<dbReference type="Proteomes" id="UP000679371">
    <property type="component" value="Unassembled WGS sequence"/>
</dbReference>
<dbReference type="EMBL" id="JAERQU010000001">
    <property type="protein sequence ID" value="MBS8117859.1"/>
    <property type="molecule type" value="Genomic_DNA"/>
</dbReference>
<dbReference type="EMBL" id="JAERQV010000001">
    <property type="protein sequence ID" value="MBS8122871.1"/>
    <property type="molecule type" value="Genomic_DNA"/>
</dbReference>
<dbReference type="Proteomes" id="UP000679789">
    <property type="component" value="Unassembled WGS sequence"/>
</dbReference>
<dbReference type="OMA" id="WPSENIY"/>
<organism evidence="1 5">
    <name type="scientific">Haloferax volcanii</name>
    <name type="common">Halobacterium volcanii</name>
    <dbReference type="NCBI Taxonomy" id="2246"/>
    <lineage>
        <taxon>Archaea</taxon>
        <taxon>Methanobacteriati</taxon>
        <taxon>Methanobacteriota</taxon>
        <taxon>Stenosarchaea group</taxon>
        <taxon>Halobacteria</taxon>
        <taxon>Halobacteriales</taxon>
        <taxon>Haloferacaceae</taxon>
        <taxon>Haloferax</taxon>
    </lineage>
</organism>
<dbReference type="EMBL" id="JAERQX010000001">
    <property type="protein sequence ID" value="MBS8130605.1"/>
    <property type="molecule type" value="Genomic_DNA"/>
</dbReference>
<accession>A0A8T5BV70</accession>
<evidence type="ECO:0000313" key="2">
    <source>
        <dbReference type="EMBL" id="MBS8122871.1"/>
    </source>
</evidence>
<reference evidence="1" key="1">
    <citation type="journal article" date="2021" name="Nat. Microbiol.">
        <title>Cell division in the archaeon Haloferax volcanii relies on two FtsZ proteins with distinct functions in division ring assembly and constriction.</title>
        <authorList>
            <person name="Liao Y."/>
            <person name="Ithurbide S."/>
            <person name="Evenhuis C."/>
            <person name="Loewe J."/>
            <person name="Duggin I.G."/>
        </authorList>
    </citation>
    <scope>NUCLEOTIDE SEQUENCE</scope>
    <source>
        <strain evidence="1">H98</strain>
        <strain evidence="4">ID112 - delta_ftsZ1_delta_ftsZ2</strain>
        <strain evidence="2">ID76 - delta_ftsZ1</strain>
        <strain evidence="3">ID77 - delta_ftsZ2</strain>
    </source>
</reference>
<proteinExistence type="predicted"/>
<dbReference type="RefSeq" id="WP_013035234.1">
    <property type="nucleotide sequence ID" value="NZ_JAERQU010000001.1"/>
</dbReference>
<dbReference type="EMBL" id="JAERQW010000001">
    <property type="protein sequence ID" value="MBS8126739.1"/>
    <property type="molecule type" value="Genomic_DNA"/>
</dbReference>
<sequence length="359" mass="40904">MKRGIDTSEVEQKLPITTELYGRAIPSGIIYDPDYENDALPEFLDDEDWITYIPNQDGELSFVKSEPITSVYFGKEPENPETDINLQFFDVYYQHLSFPNIMGLMPSLLDDIRNLATVLSKVAYYQSDLSDLNAAIQQFIRTELEYLFMVSRSAYDNLQFIIANTWEKLHTIDGDEDYSAQLPTSSFKDVALSGNDPVPVEDLEDKYGLPKALAEFYSDEAVFFSKIREFRDSVTHQGDSPKTIFIASDGLAVDTTKEPYCNFNVWEDEHIVNNGIAPLWPFIAHVVDQTVSALKRFIVGLFDQRIKVLPPIAKGYDVYIRGGNVGNLNHLDSLMHDDRWGKEFIKSVEERVQHSPPSN</sequence>
<dbReference type="GeneID" id="31787471"/>
<protein>
    <submittedName>
        <fullName evidence="1">Uncharacterized protein</fullName>
    </submittedName>
</protein>
<evidence type="ECO:0000313" key="1">
    <source>
        <dbReference type="EMBL" id="MBS8117859.1"/>
    </source>
</evidence>
<name>A0A8T5BV70_HALVO</name>
<evidence type="ECO:0000313" key="3">
    <source>
        <dbReference type="EMBL" id="MBS8126739.1"/>
    </source>
</evidence>
<evidence type="ECO:0000313" key="5">
    <source>
        <dbReference type="Proteomes" id="UP000679371"/>
    </source>
</evidence>
<dbReference type="Proteomes" id="UP000678484">
    <property type="component" value="Unassembled WGS sequence"/>
</dbReference>